<dbReference type="Pfam" id="PF08282">
    <property type="entry name" value="Hydrolase_3"/>
    <property type="match status" value="1"/>
</dbReference>
<dbReference type="NCBIfam" id="TIGR00099">
    <property type="entry name" value="Cof-subfamily"/>
    <property type="match status" value="1"/>
</dbReference>
<reference evidence="1 2" key="1">
    <citation type="journal article" date="2019" name="Int. J. Syst. Evol. Microbiol.">
        <title>Anaerobacillus alkaliphilus sp. nov., a novel alkaliphilic and moderately halophilic bacterium.</title>
        <authorList>
            <person name="Borsodi A.K."/>
            <person name="Aszalos J.M."/>
            <person name="Bihari P."/>
            <person name="Nagy I."/>
            <person name="Schumann P."/>
            <person name="Sproer C."/>
            <person name="Kovacs A.L."/>
            <person name="Boka K."/>
            <person name="Dobosy P."/>
            <person name="Ovari M."/>
            <person name="Szili-Kovacs T."/>
            <person name="Toth E."/>
        </authorList>
    </citation>
    <scope>NUCLEOTIDE SEQUENCE [LARGE SCALE GENOMIC DNA]</scope>
    <source>
        <strain evidence="1 2">B16-10</strain>
    </source>
</reference>
<dbReference type="PANTHER" id="PTHR10000:SF50">
    <property type="entry name" value="STRESS RESPONSE PROTEIN YHAX"/>
    <property type="match status" value="1"/>
</dbReference>
<dbReference type="InterPro" id="IPR023214">
    <property type="entry name" value="HAD_sf"/>
</dbReference>
<dbReference type="EMBL" id="QOUX01000042">
    <property type="protein sequence ID" value="RXI99874.1"/>
    <property type="molecule type" value="Genomic_DNA"/>
</dbReference>
<proteinExistence type="predicted"/>
<gene>
    <name evidence="1" type="ORF">DS745_13420</name>
</gene>
<keyword evidence="2" id="KW-1185">Reference proteome</keyword>
<evidence type="ECO:0000313" key="2">
    <source>
        <dbReference type="Proteomes" id="UP000290649"/>
    </source>
</evidence>
<organism evidence="1 2">
    <name type="scientific">Anaerobacillus alkaliphilus</name>
    <dbReference type="NCBI Taxonomy" id="1548597"/>
    <lineage>
        <taxon>Bacteria</taxon>
        <taxon>Bacillati</taxon>
        <taxon>Bacillota</taxon>
        <taxon>Bacilli</taxon>
        <taxon>Bacillales</taxon>
        <taxon>Bacillaceae</taxon>
        <taxon>Anaerobacillus</taxon>
    </lineage>
</organism>
<dbReference type="SUPFAM" id="SSF56784">
    <property type="entry name" value="HAD-like"/>
    <property type="match status" value="1"/>
</dbReference>
<dbReference type="GO" id="GO:0005829">
    <property type="term" value="C:cytosol"/>
    <property type="evidence" value="ECO:0007669"/>
    <property type="project" value="TreeGrafter"/>
</dbReference>
<comment type="caution">
    <text evidence="1">The sequence shown here is derived from an EMBL/GenBank/DDBJ whole genome shotgun (WGS) entry which is preliminary data.</text>
</comment>
<dbReference type="CDD" id="cd07516">
    <property type="entry name" value="HAD_Pase"/>
    <property type="match status" value="1"/>
</dbReference>
<evidence type="ECO:0000313" key="1">
    <source>
        <dbReference type="EMBL" id="RXI99874.1"/>
    </source>
</evidence>
<dbReference type="InterPro" id="IPR006379">
    <property type="entry name" value="HAD-SF_hydro_IIB"/>
</dbReference>
<dbReference type="Gene3D" id="3.40.50.1000">
    <property type="entry name" value="HAD superfamily/HAD-like"/>
    <property type="match status" value="1"/>
</dbReference>
<dbReference type="Proteomes" id="UP000290649">
    <property type="component" value="Unassembled WGS sequence"/>
</dbReference>
<dbReference type="RefSeq" id="WP_129078730.1">
    <property type="nucleotide sequence ID" value="NZ_QOUX01000042.1"/>
</dbReference>
<dbReference type="OrthoDB" id="9790031at2"/>
<dbReference type="PANTHER" id="PTHR10000">
    <property type="entry name" value="PHOSPHOSERINE PHOSPHATASE"/>
    <property type="match status" value="1"/>
</dbReference>
<dbReference type="InterPro" id="IPR036412">
    <property type="entry name" value="HAD-like_sf"/>
</dbReference>
<dbReference type="GO" id="GO:0016791">
    <property type="term" value="F:phosphatase activity"/>
    <property type="evidence" value="ECO:0007669"/>
    <property type="project" value="TreeGrafter"/>
</dbReference>
<dbReference type="AlphaFoldDB" id="A0A4Q0VSY3"/>
<sequence length="280" mass="31156">MAYRLLALDIDGTLLQSNHRLAKQTKEAIEYAKRKGVYVTLATGRSFPSAQKVANALNLETDIITHDGAFIGSSLESPTFERRLNNDKAFHIVELLEKHNCHIRVMHEKFAIGNKIRQKNFLVAKMTVGIGDPVFYPVTFVDSLSNYLLSDPVMPPKIHAFFFHEKDRLAAKEDLIKQIPGIHVTSSSEGGLEIVSEGISKATGLQILGKKLGISLNKMVAIGAYDNDIEMITQVGLGVAMGNAPKYIRDQADWVTRSNNQNGVAYMVKEVFRKQLNMQL</sequence>
<name>A0A4Q0VSY3_9BACI</name>
<protein>
    <submittedName>
        <fullName evidence="1">HAD family phosphatase</fullName>
    </submittedName>
</protein>
<accession>A0A4Q0VSY3</accession>
<dbReference type="InterPro" id="IPR000150">
    <property type="entry name" value="Cof"/>
</dbReference>
<dbReference type="GO" id="GO:0000287">
    <property type="term" value="F:magnesium ion binding"/>
    <property type="evidence" value="ECO:0007669"/>
    <property type="project" value="TreeGrafter"/>
</dbReference>
<dbReference type="NCBIfam" id="TIGR01484">
    <property type="entry name" value="HAD-SF-IIB"/>
    <property type="match status" value="1"/>
</dbReference>
<dbReference type="Gene3D" id="3.30.1240.10">
    <property type="match status" value="1"/>
</dbReference>